<evidence type="ECO:0000313" key="15">
    <source>
        <dbReference type="Proteomes" id="UP001595713"/>
    </source>
</evidence>
<keyword evidence="7" id="KW-0406">Ion transport</keyword>
<proteinExistence type="inferred from homology"/>
<dbReference type="InterPro" id="IPR036942">
    <property type="entry name" value="Beta-barrel_TonB_sf"/>
</dbReference>
<dbReference type="InterPro" id="IPR012910">
    <property type="entry name" value="Plug_dom"/>
</dbReference>
<feature type="signal peptide" evidence="12">
    <location>
        <begin position="1"/>
        <end position="20"/>
    </location>
</feature>
<feature type="chain" id="PRO_5047460127" evidence="12">
    <location>
        <begin position="21"/>
        <end position="754"/>
    </location>
</feature>
<evidence type="ECO:0000256" key="11">
    <source>
        <dbReference type="PROSITE-ProRule" id="PRU01360"/>
    </source>
</evidence>
<keyword evidence="4" id="KW-0410">Iron transport</keyword>
<keyword evidence="5 11" id="KW-0812">Transmembrane</keyword>
<evidence type="ECO:0000256" key="9">
    <source>
        <dbReference type="ARBA" id="ARBA00023136"/>
    </source>
</evidence>
<reference evidence="15" key="1">
    <citation type="journal article" date="2019" name="Int. J. Syst. Evol. Microbiol.">
        <title>The Global Catalogue of Microorganisms (GCM) 10K type strain sequencing project: providing services to taxonomists for standard genome sequencing and annotation.</title>
        <authorList>
            <consortium name="The Broad Institute Genomics Platform"/>
            <consortium name="The Broad Institute Genome Sequencing Center for Infectious Disease"/>
            <person name="Wu L."/>
            <person name="Ma J."/>
        </authorList>
    </citation>
    <scope>NUCLEOTIDE SEQUENCE [LARGE SCALE GENOMIC DNA]</scope>
    <source>
        <strain evidence="15">KCTC 42739</strain>
    </source>
</reference>
<dbReference type="PANTHER" id="PTHR32552:SF81">
    <property type="entry name" value="TONB-DEPENDENT OUTER MEMBRANE RECEPTOR"/>
    <property type="match status" value="1"/>
</dbReference>
<dbReference type="EMBL" id="JBHRXP010000009">
    <property type="protein sequence ID" value="MFC3581900.1"/>
    <property type="molecule type" value="Genomic_DNA"/>
</dbReference>
<evidence type="ECO:0000256" key="5">
    <source>
        <dbReference type="ARBA" id="ARBA00022692"/>
    </source>
</evidence>
<keyword evidence="9 11" id="KW-0472">Membrane</keyword>
<name>A0ABV7SYS4_9SPHN</name>
<evidence type="ECO:0000256" key="4">
    <source>
        <dbReference type="ARBA" id="ARBA00022496"/>
    </source>
</evidence>
<dbReference type="Pfam" id="PF07715">
    <property type="entry name" value="Plug"/>
    <property type="match status" value="1"/>
</dbReference>
<evidence type="ECO:0000256" key="12">
    <source>
        <dbReference type="SAM" id="SignalP"/>
    </source>
</evidence>
<comment type="similarity">
    <text evidence="11">Belongs to the TonB-dependent receptor family.</text>
</comment>
<evidence type="ECO:0000256" key="3">
    <source>
        <dbReference type="ARBA" id="ARBA00022452"/>
    </source>
</evidence>
<feature type="domain" description="TonB-dependent receptor plug" evidence="13">
    <location>
        <begin position="61"/>
        <end position="167"/>
    </location>
</feature>
<keyword evidence="3 11" id="KW-1134">Transmembrane beta strand</keyword>
<protein>
    <submittedName>
        <fullName evidence="14">TonB-dependent receptor</fullName>
    </submittedName>
</protein>
<keyword evidence="8" id="KW-0798">TonB box</keyword>
<gene>
    <name evidence="14" type="ORF">ACFONA_17150</name>
</gene>
<evidence type="ECO:0000259" key="13">
    <source>
        <dbReference type="Pfam" id="PF07715"/>
    </source>
</evidence>
<keyword evidence="14" id="KW-0675">Receptor</keyword>
<evidence type="ECO:0000256" key="2">
    <source>
        <dbReference type="ARBA" id="ARBA00022448"/>
    </source>
</evidence>
<evidence type="ECO:0000256" key="6">
    <source>
        <dbReference type="ARBA" id="ARBA00023004"/>
    </source>
</evidence>
<dbReference type="RefSeq" id="WP_261294678.1">
    <property type="nucleotide sequence ID" value="NZ_JANQBK010000009.1"/>
</dbReference>
<keyword evidence="2 11" id="KW-0813">Transport</keyword>
<sequence length="754" mass="79801">MRKFLLSASVCAMMSAAAQAQTVSAPADQTTDPAAAAASTDDQVDTGADIVVTAERRSTSLQRTPVAASVLTGEDLVRKGVNGVEQLQFATPSLTVNTAGQGNAFNIRGIGKTEQSSSIGVGVITYRDGVATFPGYLQSEPYYDIASVEVLRGPQGTFAGGNATGGAVFINEVNPSFDRVKGYALAQYGNYNQIKLQGALNIPGGDTLAIRFAGNLEHRDTFYNVSGPWTGNPGDRRDYSARASILWEPTPQLRVLLKGDYNNINYGGIPASAAYTISGGVPIANTSDPLNVANNTHLSGGDEFGRVVLNVGYTLDSGIVLRSISGFQRGTTHVSYDGDGTAAVGTPAAPAINFRDNITQEIWSQEVNIISPDTGPFTWVLGGYYQHDNITIPPNGGYIVDNTPNSISPLVFDTILEGTNPKTALAGFAQAGYELSNGLQLQVGARYSRTTSANDAVAKATLPILPTPILTLRQQDKVVEKKLNGKVALNWTVDRNNFFYAFVATGAKAGGLNGPNTAGITPRAFEAEDVTDYELGYKGTFLGGRLRTQLGGYYSEYENYQISIVDPDQRSISSVYNVPGKTKLYGAELSAQGSFGALGFDVAASVSNSKLGTFFAIDPRFGTSAALVCNATAGPATTRCIDLSGREQAYAPKFTLSAGAQYAIALGDEAKLTPRVDYAHIAPTFGTLFQNVALGDRLEARNIVNAQLTLTTGDWSVAGFGTNITNQHYVGAINGVRRLAGAPRQYGLRVSRSF</sequence>
<dbReference type="Gene3D" id="2.40.170.20">
    <property type="entry name" value="TonB-dependent receptor, beta-barrel domain"/>
    <property type="match status" value="1"/>
</dbReference>
<keyword evidence="10 11" id="KW-0998">Cell outer membrane</keyword>
<organism evidence="14 15">
    <name type="scientific">Sphingomonas hylomeconis</name>
    <dbReference type="NCBI Taxonomy" id="1395958"/>
    <lineage>
        <taxon>Bacteria</taxon>
        <taxon>Pseudomonadati</taxon>
        <taxon>Pseudomonadota</taxon>
        <taxon>Alphaproteobacteria</taxon>
        <taxon>Sphingomonadales</taxon>
        <taxon>Sphingomonadaceae</taxon>
        <taxon>Sphingomonas</taxon>
    </lineage>
</organism>
<evidence type="ECO:0000256" key="8">
    <source>
        <dbReference type="ARBA" id="ARBA00023077"/>
    </source>
</evidence>
<dbReference type="InterPro" id="IPR039426">
    <property type="entry name" value="TonB-dep_rcpt-like"/>
</dbReference>
<keyword evidence="12" id="KW-0732">Signal</keyword>
<dbReference type="PANTHER" id="PTHR32552">
    <property type="entry name" value="FERRICHROME IRON RECEPTOR-RELATED"/>
    <property type="match status" value="1"/>
</dbReference>
<keyword evidence="15" id="KW-1185">Reference proteome</keyword>
<evidence type="ECO:0000313" key="14">
    <source>
        <dbReference type="EMBL" id="MFC3581900.1"/>
    </source>
</evidence>
<keyword evidence="6" id="KW-0408">Iron</keyword>
<dbReference type="SUPFAM" id="SSF56935">
    <property type="entry name" value="Porins"/>
    <property type="match status" value="1"/>
</dbReference>
<evidence type="ECO:0000256" key="10">
    <source>
        <dbReference type="ARBA" id="ARBA00023237"/>
    </source>
</evidence>
<dbReference type="PROSITE" id="PS52016">
    <property type="entry name" value="TONB_DEPENDENT_REC_3"/>
    <property type="match status" value="1"/>
</dbReference>
<accession>A0ABV7SYS4</accession>
<comment type="caution">
    <text evidence="14">The sequence shown here is derived from an EMBL/GenBank/DDBJ whole genome shotgun (WGS) entry which is preliminary data.</text>
</comment>
<comment type="subcellular location">
    <subcellularLocation>
        <location evidence="1 11">Cell outer membrane</location>
        <topology evidence="1 11">Multi-pass membrane protein</topology>
    </subcellularLocation>
</comment>
<evidence type="ECO:0000256" key="7">
    <source>
        <dbReference type="ARBA" id="ARBA00023065"/>
    </source>
</evidence>
<dbReference type="Proteomes" id="UP001595713">
    <property type="component" value="Unassembled WGS sequence"/>
</dbReference>
<evidence type="ECO:0000256" key="1">
    <source>
        <dbReference type="ARBA" id="ARBA00004571"/>
    </source>
</evidence>